<dbReference type="SMART" id="SM00564">
    <property type="entry name" value="PQQ"/>
    <property type="match status" value="6"/>
</dbReference>
<reference evidence="3" key="1">
    <citation type="submission" date="2016-10" db="EMBL/GenBank/DDBJ databases">
        <authorList>
            <person name="Varghese N."/>
            <person name="Submissions S."/>
        </authorList>
    </citation>
    <scope>NUCLEOTIDE SEQUENCE [LARGE SCALE GENOMIC DNA]</scope>
    <source>
        <strain evidence="3">CGMCC 1.7736</strain>
    </source>
</reference>
<protein>
    <submittedName>
        <fullName evidence="2">WD-40 repeat-containing protein</fullName>
    </submittedName>
</protein>
<feature type="domain" description="Pyrrolo-quinoline quinone repeat" evidence="1">
    <location>
        <begin position="223"/>
        <end position="383"/>
    </location>
</feature>
<feature type="domain" description="Pyrrolo-quinoline quinone repeat" evidence="1">
    <location>
        <begin position="99"/>
        <end position="193"/>
    </location>
</feature>
<dbReference type="Gene3D" id="2.40.10.480">
    <property type="match status" value="1"/>
</dbReference>
<dbReference type="PANTHER" id="PTHR34512">
    <property type="entry name" value="CELL SURFACE PROTEIN"/>
    <property type="match status" value="1"/>
</dbReference>
<proteinExistence type="predicted"/>
<accession>A0A1I6FXC2</accession>
<dbReference type="InterPro" id="IPR002372">
    <property type="entry name" value="PQQ_rpt_dom"/>
</dbReference>
<dbReference type="STRING" id="553469.SAMN04487947_0190"/>
<evidence type="ECO:0000313" key="2">
    <source>
        <dbReference type="EMBL" id="SFR34612.1"/>
    </source>
</evidence>
<dbReference type="EMBL" id="FOYT01000001">
    <property type="protein sequence ID" value="SFR34612.1"/>
    <property type="molecule type" value="Genomic_DNA"/>
</dbReference>
<dbReference type="RefSeq" id="WP_245778411.1">
    <property type="nucleotide sequence ID" value="NZ_FOYT01000001.1"/>
</dbReference>
<dbReference type="PANTHER" id="PTHR34512:SF30">
    <property type="entry name" value="OUTER MEMBRANE PROTEIN ASSEMBLY FACTOR BAMB"/>
    <property type="match status" value="1"/>
</dbReference>
<sequence length="395" mass="41214">MRPPRLTRRRLLVAGGLSLAASLALDPSLVVADDAGSEAVTDWPMPRRDPARTGFDPAGVAPRGDLSVAWEAPVPDAAYRTRSLAVADGAVYAVGRDAVVARDAATGTLRWRFDGRKRPWRESLQFSSPPLASDGGLLVAAETEVLEFGTASGRLRWSYDETTSVETPLLAAGSVYCPDATDGTAVLDATTGLPRDRSPLRTELDPLAFRGGLLVGRGDAPDELAAVDARTGRREWRLTLGVADPSSLSPCVGRDAVYYGSGPLYAVSLGDGDVLWEGDVGVRRSALRPVTDGDRVFVAAGDGASPFAAALDAATGDRLWRTDVPVPRDGLAAVVGETLYLPTSDGFVALDATDGAEVGRFEASTDEGDVRSPVVADGTVYVGVGGTLYAVEGSA</sequence>
<keyword evidence="3" id="KW-1185">Reference proteome</keyword>
<dbReference type="InterPro" id="IPR015943">
    <property type="entry name" value="WD40/YVTN_repeat-like_dom_sf"/>
</dbReference>
<dbReference type="Proteomes" id="UP000198531">
    <property type="component" value="Unassembled WGS sequence"/>
</dbReference>
<name>A0A1I6FXC2_9EURY</name>
<organism evidence="2 3">
    <name type="scientific">Halogeometricum rufum</name>
    <dbReference type="NCBI Taxonomy" id="553469"/>
    <lineage>
        <taxon>Archaea</taxon>
        <taxon>Methanobacteriati</taxon>
        <taxon>Methanobacteriota</taxon>
        <taxon>Stenosarchaea group</taxon>
        <taxon>Halobacteria</taxon>
        <taxon>Halobacteriales</taxon>
        <taxon>Haloferacaceae</taxon>
        <taxon>Halogeometricum</taxon>
    </lineage>
</organism>
<evidence type="ECO:0000313" key="3">
    <source>
        <dbReference type="Proteomes" id="UP000198531"/>
    </source>
</evidence>
<dbReference type="Gene3D" id="2.130.10.10">
    <property type="entry name" value="YVTN repeat-like/Quinoprotein amine dehydrogenase"/>
    <property type="match status" value="2"/>
</dbReference>
<evidence type="ECO:0000259" key="1">
    <source>
        <dbReference type="Pfam" id="PF13360"/>
    </source>
</evidence>
<dbReference type="InterPro" id="IPR011047">
    <property type="entry name" value="Quinoprotein_ADH-like_sf"/>
</dbReference>
<dbReference type="AlphaFoldDB" id="A0A1I6FXC2"/>
<dbReference type="Pfam" id="PF13360">
    <property type="entry name" value="PQQ_2"/>
    <property type="match status" value="2"/>
</dbReference>
<gene>
    <name evidence="2" type="ORF">SAMN04487947_0190</name>
</gene>
<dbReference type="InterPro" id="IPR018391">
    <property type="entry name" value="PQQ_b-propeller_rpt"/>
</dbReference>
<dbReference type="SUPFAM" id="SSF50998">
    <property type="entry name" value="Quinoprotein alcohol dehydrogenase-like"/>
    <property type="match status" value="2"/>
</dbReference>